<evidence type="ECO:0000313" key="1">
    <source>
        <dbReference type="EMBL" id="MBE9462702.1"/>
    </source>
</evidence>
<name>A0ABR9WB50_9BACT</name>
<evidence type="ECO:0000313" key="2">
    <source>
        <dbReference type="Proteomes" id="UP000634134"/>
    </source>
</evidence>
<gene>
    <name evidence="1" type="ORF">IEE83_12485</name>
</gene>
<organism evidence="1 2">
    <name type="scientific">Dyadobacter subterraneus</name>
    <dbReference type="NCBI Taxonomy" id="2773304"/>
    <lineage>
        <taxon>Bacteria</taxon>
        <taxon>Pseudomonadati</taxon>
        <taxon>Bacteroidota</taxon>
        <taxon>Cytophagia</taxon>
        <taxon>Cytophagales</taxon>
        <taxon>Spirosomataceae</taxon>
        <taxon>Dyadobacter</taxon>
    </lineage>
</organism>
<comment type="caution">
    <text evidence="1">The sequence shown here is derived from an EMBL/GenBank/DDBJ whole genome shotgun (WGS) entry which is preliminary data.</text>
</comment>
<protein>
    <submittedName>
        <fullName evidence="1">Uncharacterized protein</fullName>
    </submittedName>
</protein>
<reference evidence="2" key="1">
    <citation type="submission" date="2023-07" db="EMBL/GenBank/DDBJ databases">
        <title>Dyadobacter sp. nov 'subterranea' isolated from contaminted grondwater.</title>
        <authorList>
            <person name="Szabo I."/>
            <person name="Al-Omari J."/>
            <person name="Szerdahelyi S.G."/>
            <person name="Rado J."/>
        </authorList>
    </citation>
    <scope>NUCLEOTIDE SEQUENCE [LARGE SCALE GENOMIC DNA]</scope>
    <source>
        <strain evidence="2">UP-52</strain>
    </source>
</reference>
<sequence length="76" mass="8365">MADEIMVKETTPDIPGPFVETVIMTDLNTKAGTFDIVTDTIAQLTGRPPASLKDFLKLNASRFITIDYPADNNIHL</sequence>
<keyword evidence="2" id="KW-1185">Reference proteome</keyword>
<dbReference type="EMBL" id="JACYGY010000001">
    <property type="protein sequence ID" value="MBE9462702.1"/>
    <property type="molecule type" value="Genomic_DNA"/>
</dbReference>
<dbReference type="Proteomes" id="UP000634134">
    <property type="component" value="Unassembled WGS sequence"/>
</dbReference>
<accession>A0ABR9WB50</accession>
<proteinExistence type="predicted"/>